<dbReference type="InterPro" id="IPR002347">
    <property type="entry name" value="SDR_fam"/>
</dbReference>
<dbReference type="Pfam" id="PF13561">
    <property type="entry name" value="adh_short_C2"/>
    <property type="match status" value="1"/>
</dbReference>
<evidence type="ECO:0000313" key="2">
    <source>
        <dbReference type="EMBL" id="RED44292.1"/>
    </source>
</evidence>
<dbReference type="SUPFAM" id="SSF51735">
    <property type="entry name" value="NAD(P)-binding Rossmann-fold domains"/>
    <property type="match status" value="1"/>
</dbReference>
<gene>
    <name evidence="2" type="ORF">DFP90_11545</name>
</gene>
<organism evidence="2 3">
    <name type="scientific">Aestuariispira insulae</name>
    <dbReference type="NCBI Taxonomy" id="1461337"/>
    <lineage>
        <taxon>Bacteria</taxon>
        <taxon>Pseudomonadati</taxon>
        <taxon>Pseudomonadota</taxon>
        <taxon>Alphaproteobacteria</taxon>
        <taxon>Rhodospirillales</taxon>
        <taxon>Kiloniellaceae</taxon>
        <taxon>Aestuariispira</taxon>
    </lineage>
</organism>
<comment type="caution">
    <text evidence="2">The sequence shown here is derived from an EMBL/GenBank/DDBJ whole genome shotgun (WGS) entry which is preliminary data.</text>
</comment>
<dbReference type="AlphaFoldDB" id="A0A3D9H478"/>
<dbReference type="Proteomes" id="UP000256845">
    <property type="component" value="Unassembled WGS sequence"/>
</dbReference>
<accession>A0A3D9H478</accession>
<dbReference type="FunFam" id="3.40.50.720:FF:000084">
    <property type="entry name" value="Short-chain dehydrogenase reductase"/>
    <property type="match status" value="1"/>
</dbReference>
<comment type="similarity">
    <text evidence="1">Belongs to the short-chain dehydrogenases/reductases (SDR) family.</text>
</comment>
<dbReference type="PANTHER" id="PTHR42879:SF6">
    <property type="entry name" value="NADPH-DEPENDENT REDUCTASE BACG"/>
    <property type="match status" value="1"/>
</dbReference>
<reference evidence="2 3" key="1">
    <citation type="submission" date="2018-07" db="EMBL/GenBank/DDBJ databases">
        <title>Genomic Encyclopedia of Type Strains, Phase III (KMG-III): the genomes of soil and plant-associated and newly described type strains.</title>
        <authorList>
            <person name="Whitman W."/>
        </authorList>
    </citation>
    <scope>NUCLEOTIDE SEQUENCE [LARGE SCALE GENOMIC DNA]</scope>
    <source>
        <strain evidence="2 3">CECT 8488</strain>
    </source>
</reference>
<dbReference type="EMBL" id="QRDW01000015">
    <property type="protein sequence ID" value="RED44292.1"/>
    <property type="molecule type" value="Genomic_DNA"/>
</dbReference>
<dbReference type="InterPro" id="IPR036291">
    <property type="entry name" value="NAD(P)-bd_dom_sf"/>
</dbReference>
<dbReference type="InterPro" id="IPR050259">
    <property type="entry name" value="SDR"/>
</dbReference>
<dbReference type="PRINTS" id="PR00081">
    <property type="entry name" value="GDHRDH"/>
</dbReference>
<evidence type="ECO:0000256" key="1">
    <source>
        <dbReference type="ARBA" id="ARBA00006484"/>
    </source>
</evidence>
<keyword evidence="3" id="KW-1185">Reference proteome</keyword>
<name>A0A3D9H478_9PROT</name>
<evidence type="ECO:0000313" key="3">
    <source>
        <dbReference type="Proteomes" id="UP000256845"/>
    </source>
</evidence>
<sequence>MIIDFSGKTALVTAGSKGIGFGIAQNLHRMGANVSICARNQDGLDEAIEKMSPHGADRLYAMVGDIGDPSFLKELTSSTASHFSDEISILVNNNGGPPSGDTLEMTEEQWDGAINRNMLSVIRLAKLVVPGMKKNNWGRIINLTSLTAKEPESGMVLSNVTRAGVVALSKTLSRDLGPFGITVNTILTGGVLTERAFSFIREEIETTGETLEEACVRIGKTLPIQHIASPEEFSQMILFMASEAAGYLTGTAIPLDGGASHGGF</sequence>
<protein>
    <submittedName>
        <fullName evidence="2">3-oxoacyl-[acyl-carrier protein] reductase</fullName>
    </submittedName>
</protein>
<dbReference type="CDD" id="cd05344">
    <property type="entry name" value="BKR_like_SDR_like"/>
    <property type="match status" value="1"/>
</dbReference>
<dbReference type="PANTHER" id="PTHR42879">
    <property type="entry name" value="3-OXOACYL-(ACYL-CARRIER-PROTEIN) REDUCTASE"/>
    <property type="match status" value="1"/>
</dbReference>
<proteinExistence type="inferred from homology"/>
<dbReference type="Gene3D" id="3.40.50.720">
    <property type="entry name" value="NAD(P)-binding Rossmann-like Domain"/>
    <property type="match status" value="1"/>
</dbReference>